<reference evidence="10" key="1">
    <citation type="submission" date="2022-08" db="EMBL/GenBank/DDBJ databases">
        <authorList>
            <person name="Marques A."/>
        </authorList>
    </citation>
    <scope>NUCLEOTIDE SEQUENCE</scope>
    <source>
        <strain evidence="10">RhyPub2mFocal</strain>
        <tissue evidence="10">Leaves</tissue>
    </source>
</reference>
<dbReference type="GO" id="GO:0000212">
    <property type="term" value="P:meiotic spindle organization"/>
    <property type="evidence" value="ECO:0007669"/>
    <property type="project" value="InterPro"/>
</dbReference>
<dbReference type="InterPro" id="IPR004367">
    <property type="entry name" value="Cyclin_C-dom"/>
</dbReference>
<evidence type="ECO:0000256" key="5">
    <source>
        <dbReference type="RuleBase" id="RU000383"/>
    </source>
</evidence>
<feature type="region of interest" description="Disordered" evidence="7">
    <location>
        <begin position="615"/>
        <end position="635"/>
    </location>
</feature>
<dbReference type="InterPro" id="IPR037500">
    <property type="entry name" value="Msp1"/>
</dbReference>
<gene>
    <name evidence="10" type="ORF">LUZ62_036880</name>
</gene>
<dbReference type="GO" id="GO:0051301">
    <property type="term" value="P:cell division"/>
    <property type="evidence" value="ECO:0007669"/>
    <property type="project" value="UniProtKB-KW"/>
</dbReference>
<dbReference type="GO" id="GO:0007140">
    <property type="term" value="P:male meiotic nuclear division"/>
    <property type="evidence" value="ECO:0007669"/>
    <property type="project" value="TreeGrafter"/>
</dbReference>
<feature type="domain" description="Cyclin C-terminal" evidence="9">
    <location>
        <begin position="827"/>
        <end position="944"/>
    </location>
</feature>
<dbReference type="Pfam" id="PF00134">
    <property type="entry name" value="Cyclin_N"/>
    <property type="match status" value="1"/>
</dbReference>
<feature type="region of interest" description="Disordered" evidence="7">
    <location>
        <begin position="411"/>
        <end position="430"/>
    </location>
</feature>
<dbReference type="Pfam" id="PF02984">
    <property type="entry name" value="Cyclin_C"/>
    <property type="match status" value="1"/>
</dbReference>
<feature type="coiled-coil region" evidence="6">
    <location>
        <begin position="67"/>
        <end position="94"/>
    </location>
</feature>
<accession>A0AAV8F254</accession>
<dbReference type="InterPro" id="IPR013763">
    <property type="entry name" value="Cyclin-like_dom"/>
</dbReference>
<dbReference type="Gene3D" id="1.10.472.10">
    <property type="entry name" value="Cyclin-like"/>
    <property type="match status" value="2"/>
</dbReference>
<feature type="region of interest" description="Disordered" evidence="7">
    <location>
        <begin position="475"/>
        <end position="516"/>
    </location>
</feature>
<dbReference type="SUPFAM" id="SSF47954">
    <property type="entry name" value="Cyclin-like"/>
    <property type="match status" value="2"/>
</dbReference>
<keyword evidence="4" id="KW-0131">Cell cycle</keyword>
<comment type="similarity">
    <text evidence="1">Belongs to the cyclin family. Cyclin AB subfamily.</text>
</comment>
<evidence type="ECO:0000256" key="6">
    <source>
        <dbReference type="SAM" id="Coils"/>
    </source>
</evidence>
<feature type="domain" description="Cyclin-like" evidence="8">
    <location>
        <begin position="831"/>
        <end position="913"/>
    </location>
</feature>
<evidence type="ECO:0000256" key="1">
    <source>
        <dbReference type="ARBA" id="ARBA00006955"/>
    </source>
</evidence>
<comment type="caution">
    <text evidence="10">The sequence shown here is derived from an EMBL/GenBank/DDBJ whole genome shotgun (WGS) entry which is preliminary data.</text>
</comment>
<dbReference type="AlphaFoldDB" id="A0AAV8F254"/>
<dbReference type="SMART" id="SM01332">
    <property type="entry name" value="Cyclin_C"/>
    <property type="match status" value="1"/>
</dbReference>
<evidence type="ECO:0000259" key="9">
    <source>
        <dbReference type="SMART" id="SM01332"/>
    </source>
</evidence>
<evidence type="ECO:0000256" key="3">
    <source>
        <dbReference type="ARBA" id="ARBA00023127"/>
    </source>
</evidence>
<dbReference type="PANTHER" id="PTHR35768">
    <property type="entry name" value="PROTEIN MULTIPOLAR SPINDLE 1"/>
    <property type="match status" value="1"/>
</dbReference>
<dbReference type="FunFam" id="1.10.472.10:FF:000032">
    <property type="entry name" value="G2/mitotic-specific cyclin-1"/>
    <property type="match status" value="1"/>
</dbReference>
<dbReference type="Proteomes" id="UP001140206">
    <property type="component" value="Chromosome 2"/>
</dbReference>
<keyword evidence="2" id="KW-0132">Cell division</keyword>
<keyword evidence="3 5" id="KW-0195">Cyclin</keyword>
<sequence length="965" mass="109213">MSRTRAYTNPPLMEGSQANHNQTSSKSSRVDSPSVKLALAMALVRSNHNHLPRPLNVLSPAATSDQIRHWKQKAKERKKEIVRLREEIKLLQDGLGCESEPPIASCRCHFFEGCGEVGPHVIDGTGDEHWIDNVLRRRFIRLVRWKERRRRVERPIERKSFMEFESEDEIGRLSVSIDFLVELSDNVLAKGEVDSSFSTFSHQAIDFILASLKNVLVLRQQREPLEEITNGLIVRLIKRMCTVSPSNCQVDSGSRLDIELDPQFCVQHIIRKLGKEDFVGQRMMLSLSQKITIVAENLLLLDPFHDNFPNLHASMFLLIQLIEFMIADYITTWLNLEQFDKKLFEEWVRSILKARKDLEILENMNGLYMLYMDRVVALLAKEVGPAVHQGKLDPQIGSDRATAKLIGNVAPPGNLKVKNDEPKREREEKRETRRLGFFYRLLHRLKEKPMASRDQNVVSQNQRGGAVRVQSLLPKPQATSKYGERKGRPARPARPALDNISNLVPAPPTNDGKPINRPITRGFGAKLLANAQTAAAVPGSKKSGSDQAKEVKKQVNLGPAPRKATCVTKPTIKKKESNDQAAQKRVDQRPIAKKTTTVVKTTNVAKAPALTLQKKEGKKVMQNSRSDPSVGKVTVPMKPIRKPEYSRKREVHTLTSVLSARSRVACGIKEKAPKEVQIEDIDEADINNQLAAVEYIEAIYSYYKQVEDTYRPNDYVSRQTDANPRRRTILMDWIIEVHHRFKLRPETLYLTVYIIDRYLSLEENLVPKTELQLVGICAMLIASKYEEIWAPQVDDLIEISNYAYERAAILEKEKQVLNKLDWYLTVPTLYMFLVRFIKAARADKEMENMVYFLAELGLLEHSLIKYSPSMVAASCVYVAGCTLGKSPIWTPTLVHHTHYAAPQLCECAQILVNARLAAPHSKLIAVQNKYSHEEFGKVALYQSDISPSSTSTAFASCSSSCGNSS</sequence>
<keyword evidence="11" id="KW-1185">Reference proteome</keyword>
<dbReference type="InterPro" id="IPR036915">
    <property type="entry name" value="Cyclin-like_sf"/>
</dbReference>
<proteinExistence type="inferred from homology"/>
<evidence type="ECO:0000256" key="7">
    <source>
        <dbReference type="SAM" id="MobiDB-lite"/>
    </source>
</evidence>
<evidence type="ECO:0000313" key="11">
    <source>
        <dbReference type="Proteomes" id="UP001140206"/>
    </source>
</evidence>
<dbReference type="EMBL" id="JAMFTS010000002">
    <property type="protein sequence ID" value="KAJ4785634.1"/>
    <property type="molecule type" value="Genomic_DNA"/>
</dbReference>
<dbReference type="PANTHER" id="PTHR35768:SF1">
    <property type="entry name" value="PROTEIN MULTIPOLAR SPINDLE 1"/>
    <property type="match status" value="1"/>
</dbReference>
<evidence type="ECO:0000313" key="10">
    <source>
        <dbReference type="EMBL" id="KAJ4785634.1"/>
    </source>
</evidence>
<organism evidence="10 11">
    <name type="scientific">Rhynchospora pubera</name>
    <dbReference type="NCBI Taxonomy" id="906938"/>
    <lineage>
        <taxon>Eukaryota</taxon>
        <taxon>Viridiplantae</taxon>
        <taxon>Streptophyta</taxon>
        <taxon>Embryophyta</taxon>
        <taxon>Tracheophyta</taxon>
        <taxon>Spermatophyta</taxon>
        <taxon>Magnoliopsida</taxon>
        <taxon>Liliopsida</taxon>
        <taxon>Poales</taxon>
        <taxon>Cyperaceae</taxon>
        <taxon>Cyperoideae</taxon>
        <taxon>Rhynchosporeae</taxon>
        <taxon>Rhynchospora</taxon>
    </lineage>
</organism>
<dbReference type="InterPro" id="IPR006671">
    <property type="entry name" value="Cyclin_N"/>
</dbReference>
<dbReference type="SMART" id="SM00385">
    <property type="entry name" value="CYCLIN"/>
    <property type="match status" value="2"/>
</dbReference>
<feature type="domain" description="Cyclin-like" evidence="8">
    <location>
        <begin position="732"/>
        <end position="818"/>
    </location>
</feature>
<name>A0AAV8F254_9POAL</name>
<feature type="region of interest" description="Disordered" evidence="7">
    <location>
        <begin position="1"/>
        <end position="31"/>
    </location>
</feature>
<dbReference type="GO" id="GO:0010332">
    <property type="term" value="P:response to gamma radiation"/>
    <property type="evidence" value="ECO:0007669"/>
    <property type="project" value="UniProtKB-ARBA"/>
</dbReference>
<protein>
    <submittedName>
        <fullName evidence="10">Cyclin family protein</fullName>
    </submittedName>
</protein>
<dbReference type="InterPro" id="IPR048258">
    <property type="entry name" value="Cyclins_cyclin-box"/>
</dbReference>
<feature type="compositionally biased region" description="Basic and acidic residues" evidence="7">
    <location>
        <begin position="417"/>
        <end position="430"/>
    </location>
</feature>
<evidence type="ECO:0000256" key="2">
    <source>
        <dbReference type="ARBA" id="ARBA00022618"/>
    </source>
</evidence>
<dbReference type="GO" id="GO:0042138">
    <property type="term" value="P:meiotic DNA double-strand break formation"/>
    <property type="evidence" value="ECO:0007669"/>
    <property type="project" value="InterPro"/>
</dbReference>
<evidence type="ECO:0000256" key="4">
    <source>
        <dbReference type="ARBA" id="ARBA00023306"/>
    </source>
</evidence>
<dbReference type="PROSITE" id="PS00292">
    <property type="entry name" value="CYCLINS"/>
    <property type="match status" value="1"/>
</dbReference>
<keyword evidence="6" id="KW-0175">Coiled coil</keyword>
<dbReference type="GO" id="GO:0007059">
    <property type="term" value="P:chromosome segregation"/>
    <property type="evidence" value="ECO:0007669"/>
    <property type="project" value="TreeGrafter"/>
</dbReference>
<evidence type="ECO:0000259" key="8">
    <source>
        <dbReference type="SMART" id="SM00385"/>
    </source>
</evidence>